<proteinExistence type="predicted"/>
<keyword evidence="3" id="KW-1185">Reference proteome</keyword>
<reference evidence="2" key="1">
    <citation type="submission" date="2022-11" db="EMBL/GenBank/DDBJ databases">
        <title>Marinomonas sp. nov., isolated from marine algae.</title>
        <authorList>
            <person name="Choi D.G."/>
            <person name="Kim J.M."/>
            <person name="Lee J.K."/>
            <person name="Baek J.H."/>
            <person name="Jeon C.O."/>
        </authorList>
    </citation>
    <scope>NUCLEOTIDE SEQUENCE</scope>
    <source>
        <strain evidence="2">KJ51-3</strain>
    </source>
</reference>
<dbReference type="EMBL" id="JAPEUL010000011">
    <property type="protein sequence ID" value="MCW4631035.1"/>
    <property type="molecule type" value="Genomic_DNA"/>
</dbReference>
<evidence type="ECO:0000259" key="1">
    <source>
        <dbReference type="PROSITE" id="PS51186"/>
    </source>
</evidence>
<sequence>MFDQEKYFLEYKGNKATLRDIPWDMKLFGFNVYDLSLDETLRDASIHEFLSTIDDKARSLKVDLMTTRITQSNLHVINALENDGFRYIEASYRPFLNCSDMFFSPNDFFSISLCTDSEVMSISEQIGDMFKFGRYHQDERIPNKLADIRYKNWLVNSISVDTQLVYKCTDSLDATVAFFVVDKVSDSEAFLSLVGMMEAFRGKGLASSVWKTMLCYIKDRGYSKVSTSISSHNIAIFNLYVGLGFSFPEPELSFHKWYK</sequence>
<dbReference type="InterPro" id="IPR016181">
    <property type="entry name" value="Acyl_CoA_acyltransferase"/>
</dbReference>
<dbReference type="Gene3D" id="3.40.630.30">
    <property type="match status" value="1"/>
</dbReference>
<accession>A0ABT3KKH0</accession>
<dbReference type="RefSeq" id="WP_265220374.1">
    <property type="nucleotide sequence ID" value="NZ_JAPEUL010000011.1"/>
</dbReference>
<dbReference type="CDD" id="cd04301">
    <property type="entry name" value="NAT_SF"/>
    <property type="match status" value="1"/>
</dbReference>
<dbReference type="PROSITE" id="PS51186">
    <property type="entry name" value="GNAT"/>
    <property type="match status" value="1"/>
</dbReference>
<gene>
    <name evidence="2" type="ORF">ONZ52_19750</name>
</gene>
<dbReference type="Pfam" id="PF00583">
    <property type="entry name" value="Acetyltransf_1"/>
    <property type="match status" value="1"/>
</dbReference>
<comment type="caution">
    <text evidence="2">The sequence shown here is derived from an EMBL/GenBank/DDBJ whole genome shotgun (WGS) entry which is preliminary data.</text>
</comment>
<organism evidence="2 3">
    <name type="scientific">Marinomonas rhodophyticola</name>
    <dbReference type="NCBI Taxonomy" id="2992803"/>
    <lineage>
        <taxon>Bacteria</taxon>
        <taxon>Pseudomonadati</taxon>
        <taxon>Pseudomonadota</taxon>
        <taxon>Gammaproteobacteria</taxon>
        <taxon>Oceanospirillales</taxon>
        <taxon>Oceanospirillaceae</taxon>
        <taxon>Marinomonas</taxon>
    </lineage>
</organism>
<dbReference type="Proteomes" id="UP001431181">
    <property type="component" value="Unassembled WGS sequence"/>
</dbReference>
<name>A0ABT3KKH0_9GAMM</name>
<protein>
    <submittedName>
        <fullName evidence="2">GNAT family N-acetyltransferase</fullName>
    </submittedName>
</protein>
<dbReference type="InterPro" id="IPR000182">
    <property type="entry name" value="GNAT_dom"/>
</dbReference>
<dbReference type="SUPFAM" id="SSF55729">
    <property type="entry name" value="Acyl-CoA N-acyltransferases (Nat)"/>
    <property type="match status" value="1"/>
</dbReference>
<evidence type="ECO:0000313" key="2">
    <source>
        <dbReference type="EMBL" id="MCW4631035.1"/>
    </source>
</evidence>
<evidence type="ECO:0000313" key="3">
    <source>
        <dbReference type="Proteomes" id="UP001431181"/>
    </source>
</evidence>
<feature type="domain" description="N-acetyltransferase" evidence="1">
    <location>
        <begin position="117"/>
        <end position="259"/>
    </location>
</feature>